<evidence type="ECO:0000256" key="4">
    <source>
        <dbReference type="ARBA" id="ARBA00022989"/>
    </source>
</evidence>
<feature type="transmembrane region" description="Helical" evidence="6">
    <location>
        <begin position="287"/>
        <end position="307"/>
    </location>
</feature>
<dbReference type="InterPro" id="IPR002549">
    <property type="entry name" value="AI-2E-like"/>
</dbReference>
<proteinExistence type="inferred from homology"/>
<feature type="transmembrane region" description="Helical" evidence="6">
    <location>
        <begin position="264"/>
        <end position="281"/>
    </location>
</feature>
<evidence type="ECO:0000256" key="6">
    <source>
        <dbReference type="SAM" id="Phobius"/>
    </source>
</evidence>
<feature type="transmembrane region" description="Helical" evidence="6">
    <location>
        <begin position="172"/>
        <end position="190"/>
    </location>
</feature>
<comment type="subcellular location">
    <subcellularLocation>
        <location evidence="1">Membrane</location>
        <topology evidence="1">Multi-pass membrane protein</topology>
    </subcellularLocation>
</comment>
<keyword evidence="3 6" id="KW-0812">Transmembrane</keyword>
<evidence type="ECO:0000313" key="8">
    <source>
        <dbReference type="Proteomes" id="UP001218412"/>
    </source>
</evidence>
<reference evidence="7 8" key="1">
    <citation type="submission" date="2021-01" db="EMBL/GenBank/DDBJ databases">
        <title>Biogeographic distribution of Paracoccus.</title>
        <authorList>
            <person name="Hollensteiner J."/>
            <person name="Leineberger J."/>
            <person name="Brinkhoff T."/>
            <person name="Daniel R."/>
        </authorList>
    </citation>
    <scope>NUCLEOTIDE SEQUENCE [LARGE SCALE GENOMIC DNA]</scope>
    <source>
        <strain evidence="7 8">LMG25392</strain>
    </source>
</reference>
<evidence type="ECO:0000256" key="5">
    <source>
        <dbReference type="ARBA" id="ARBA00023136"/>
    </source>
</evidence>
<name>A0ABY7T068_9RHOB</name>
<dbReference type="PANTHER" id="PTHR21716">
    <property type="entry name" value="TRANSMEMBRANE PROTEIN"/>
    <property type="match status" value="1"/>
</dbReference>
<keyword evidence="4 6" id="KW-1133">Transmembrane helix</keyword>
<keyword evidence="5 6" id="KW-0472">Membrane</keyword>
<feature type="transmembrane region" description="Helical" evidence="6">
    <location>
        <begin position="7"/>
        <end position="29"/>
    </location>
</feature>
<protein>
    <submittedName>
        <fullName evidence="7">AI-2E family transporter</fullName>
    </submittedName>
</protein>
<dbReference type="Pfam" id="PF01594">
    <property type="entry name" value="AI-2E_transport"/>
    <property type="match status" value="1"/>
</dbReference>
<feature type="transmembrane region" description="Helical" evidence="6">
    <location>
        <begin position="236"/>
        <end position="255"/>
    </location>
</feature>
<organism evidence="7 8">
    <name type="scientific">Paracoccus stylophorae</name>
    <dbReference type="NCBI Taxonomy" id="659350"/>
    <lineage>
        <taxon>Bacteria</taxon>
        <taxon>Pseudomonadati</taxon>
        <taxon>Pseudomonadota</taxon>
        <taxon>Alphaproteobacteria</taxon>
        <taxon>Rhodobacterales</taxon>
        <taxon>Paracoccaceae</taxon>
        <taxon>Paracoccus</taxon>
    </lineage>
</organism>
<accession>A0ABY7T068</accession>
<evidence type="ECO:0000313" key="7">
    <source>
        <dbReference type="EMBL" id="WCR12523.1"/>
    </source>
</evidence>
<evidence type="ECO:0000256" key="1">
    <source>
        <dbReference type="ARBA" id="ARBA00004141"/>
    </source>
</evidence>
<feature type="transmembrane region" description="Helical" evidence="6">
    <location>
        <begin position="35"/>
        <end position="55"/>
    </location>
</feature>
<evidence type="ECO:0000256" key="3">
    <source>
        <dbReference type="ARBA" id="ARBA00022692"/>
    </source>
</evidence>
<comment type="similarity">
    <text evidence="2">Belongs to the autoinducer-2 exporter (AI-2E) (TC 2.A.86) family.</text>
</comment>
<sequence length="337" mass="35957">MLVQARFILISLAIAIILFSLTSDAIFAISSRLRVPNWLATTLALIAIALGLLWVSTTIVTQVNEVVFTAIAYAEQAQAALPTLTEWLGPDAQERMMTALANFNITGWMRSLAGQASGVLSGSVLVILFVGFMFAEQVWFPAKIERLTGDPAQAAQVRRIISSIMHRVNRYLVVKTGVSAVTASAVWVIFRLAGLELAGAVALMTFILNFIPSVGSIVATAIAAILVFVLSGDTTLTLLVGIACTLVQFVIGNVLDPMLLGQTLRLSSFGIILSLAFWGAVWGVPGMFLAVPIMVALMIVCAHIPWLRPVAVLLSREGLPDDGSGDDEQARPPSLVA</sequence>
<gene>
    <name evidence="7" type="ORF">JHW45_07440</name>
</gene>
<feature type="transmembrane region" description="Helical" evidence="6">
    <location>
        <begin position="197"/>
        <end position="230"/>
    </location>
</feature>
<keyword evidence="8" id="KW-1185">Reference proteome</keyword>
<evidence type="ECO:0000256" key="2">
    <source>
        <dbReference type="ARBA" id="ARBA00009773"/>
    </source>
</evidence>
<dbReference type="Proteomes" id="UP001218412">
    <property type="component" value="Chromosome"/>
</dbReference>
<feature type="transmembrane region" description="Helical" evidence="6">
    <location>
        <begin position="119"/>
        <end position="140"/>
    </location>
</feature>
<dbReference type="PANTHER" id="PTHR21716:SF64">
    <property type="entry name" value="AI-2 TRANSPORT PROTEIN TQSA"/>
    <property type="match status" value="1"/>
</dbReference>
<dbReference type="EMBL" id="CP067134">
    <property type="protein sequence ID" value="WCR12523.1"/>
    <property type="molecule type" value="Genomic_DNA"/>
</dbReference>